<evidence type="ECO:0000259" key="1">
    <source>
        <dbReference type="Pfam" id="PF18228"/>
    </source>
</evidence>
<accession>A0A1C3P3Q2</accession>
<gene>
    <name evidence="2" type="ORF">FDG2_4140</name>
</gene>
<evidence type="ECO:0000313" key="3">
    <source>
        <dbReference type="Proteomes" id="UP000199013"/>
    </source>
</evidence>
<name>A0A1C3P3Q2_9ACTN</name>
<dbReference type="Pfam" id="PF18228">
    <property type="entry name" value="CdiI_N"/>
    <property type="match status" value="1"/>
</dbReference>
<dbReference type="InterPro" id="IPR040509">
    <property type="entry name" value="CdiI_C"/>
</dbReference>
<dbReference type="EMBL" id="FLUV01001743">
    <property type="protein sequence ID" value="SBW24406.1"/>
    <property type="molecule type" value="Genomic_DNA"/>
</dbReference>
<dbReference type="Gene3D" id="3.30.2450.20">
    <property type="match status" value="1"/>
</dbReference>
<evidence type="ECO:0000313" key="2">
    <source>
        <dbReference type="EMBL" id="SBW24406.1"/>
    </source>
</evidence>
<sequence length="145" mass="16826">MFRIAFSDHHDRADDFDGLVGKIVAGGLDETFEAPIGKWTQSDYESSWRGELLSLLRGEDVAVLLTVTIDPREANWLRGYTLYRFGDEVRIQERMFLMDELDHGFDLRNPSNFASRYESVNENGRRISEWVVSLADIRRFLESEC</sequence>
<keyword evidence="3" id="KW-1185">Reference proteome</keyword>
<proteinExistence type="predicted"/>
<dbReference type="AlphaFoldDB" id="A0A1C3P3Q2"/>
<feature type="domain" description="CdiI C-terminal" evidence="1">
    <location>
        <begin position="35"/>
        <end position="140"/>
    </location>
</feature>
<dbReference type="Proteomes" id="UP000199013">
    <property type="component" value="Unassembled WGS sequence"/>
</dbReference>
<reference evidence="3" key="1">
    <citation type="submission" date="2016-02" db="EMBL/GenBank/DDBJ databases">
        <authorList>
            <person name="Wibberg D."/>
        </authorList>
    </citation>
    <scope>NUCLEOTIDE SEQUENCE [LARGE SCALE GENOMIC DNA]</scope>
</reference>
<protein>
    <recommendedName>
        <fullName evidence="1">CdiI C-terminal domain-containing protein</fullName>
    </recommendedName>
</protein>
<dbReference type="InterPro" id="IPR053755">
    <property type="entry name" value="CDI_immunity_sf"/>
</dbReference>
<organism evidence="2 3">
    <name type="scientific">Candidatus Protofrankia californiensis</name>
    <dbReference type="NCBI Taxonomy" id="1839754"/>
    <lineage>
        <taxon>Bacteria</taxon>
        <taxon>Bacillati</taxon>
        <taxon>Actinomycetota</taxon>
        <taxon>Actinomycetes</taxon>
        <taxon>Frankiales</taxon>
        <taxon>Frankiaceae</taxon>
        <taxon>Protofrankia</taxon>
    </lineage>
</organism>
<dbReference type="CDD" id="cd20699">
    <property type="entry name" value="CdiI_ECL-like"/>
    <property type="match status" value="1"/>
</dbReference>